<organism evidence="2 3">
    <name type="scientific">Planctomyces bekefii</name>
    <dbReference type="NCBI Taxonomy" id="1653850"/>
    <lineage>
        <taxon>Bacteria</taxon>
        <taxon>Pseudomonadati</taxon>
        <taxon>Planctomycetota</taxon>
        <taxon>Planctomycetia</taxon>
        <taxon>Planctomycetales</taxon>
        <taxon>Planctomycetaceae</taxon>
        <taxon>Planctomyces</taxon>
    </lineage>
</organism>
<dbReference type="InterPro" id="IPR029063">
    <property type="entry name" value="SAM-dependent_MTases_sf"/>
</dbReference>
<keyword evidence="3" id="KW-1185">Reference proteome</keyword>
<sequence length="262" mass="29128">MDIAEYNRRAWDAQVAKGNRWTVPVTSEIIASARLGLWSVVLTPQKPVPTEWFPKMSGLDVLGLASAGGQQAPVFAAAGAKVTVIDNSARQLKQDQIVAERDGLQIESVLGDMRDLSDFQSESFDLVFNPCSVSFIPAVQKMFDEAYRVLRPGGLMMCGFVNPLRFIFDEDKLKTRNLAVRHRLPYADDTHLNANELNQLRADGEPFMFSHSLENLIGGPLRSGFILRDLFEDSEEADELSAFLPTYFAILAQKVGEQTQST</sequence>
<dbReference type="InterPro" id="IPR013216">
    <property type="entry name" value="Methyltransf_11"/>
</dbReference>
<comment type="caution">
    <text evidence="2">The sequence shown here is derived from an EMBL/GenBank/DDBJ whole genome shotgun (WGS) entry which is preliminary data.</text>
</comment>
<dbReference type="CDD" id="cd02440">
    <property type="entry name" value="AdoMet_MTases"/>
    <property type="match status" value="1"/>
</dbReference>
<evidence type="ECO:0000313" key="3">
    <source>
        <dbReference type="Proteomes" id="UP000321083"/>
    </source>
</evidence>
<keyword evidence="2" id="KW-0489">Methyltransferase</keyword>
<evidence type="ECO:0000313" key="2">
    <source>
        <dbReference type="EMBL" id="TWW10045.1"/>
    </source>
</evidence>
<reference evidence="2 3" key="1">
    <citation type="submission" date="2019-08" db="EMBL/GenBank/DDBJ databases">
        <title>100 year-old enigma solved: identification of Planctomyces bekefii, the type genus and species of the phylum Planctomycetes.</title>
        <authorList>
            <person name="Svetlana D.N."/>
            <person name="Overmann J."/>
        </authorList>
    </citation>
    <scope>NUCLEOTIDE SEQUENCE [LARGE SCALE GENOMIC DNA]</scope>
    <source>
        <strain evidence="2">Phe10_nw2017</strain>
    </source>
</reference>
<dbReference type="SUPFAM" id="SSF53335">
    <property type="entry name" value="S-adenosyl-L-methionine-dependent methyltransferases"/>
    <property type="match status" value="1"/>
</dbReference>
<name>A0A5C6M7H1_9PLAN</name>
<dbReference type="Gene3D" id="3.40.50.150">
    <property type="entry name" value="Vaccinia Virus protein VP39"/>
    <property type="match status" value="1"/>
</dbReference>
<dbReference type="GO" id="GO:0032259">
    <property type="term" value="P:methylation"/>
    <property type="evidence" value="ECO:0007669"/>
    <property type="project" value="UniProtKB-KW"/>
</dbReference>
<protein>
    <submittedName>
        <fullName evidence="2">SAM-dependent methyltransferase</fullName>
    </submittedName>
</protein>
<dbReference type="Pfam" id="PF08241">
    <property type="entry name" value="Methyltransf_11"/>
    <property type="match status" value="1"/>
</dbReference>
<gene>
    <name evidence="2" type="ORF">E3A20_08290</name>
</gene>
<dbReference type="GO" id="GO:0008757">
    <property type="term" value="F:S-adenosylmethionine-dependent methyltransferase activity"/>
    <property type="evidence" value="ECO:0007669"/>
    <property type="project" value="InterPro"/>
</dbReference>
<dbReference type="AlphaFoldDB" id="A0A5C6M7H1"/>
<feature type="domain" description="Methyltransferase type 11" evidence="1">
    <location>
        <begin position="64"/>
        <end position="157"/>
    </location>
</feature>
<dbReference type="EMBL" id="SRHE01000121">
    <property type="protein sequence ID" value="TWW10045.1"/>
    <property type="molecule type" value="Genomic_DNA"/>
</dbReference>
<accession>A0A5C6M7H1</accession>
<reference evidence="2 3" key="2">
    <citation type="submission" date="2019-08" db="EMBL/GenBank/DDBJ databases">
        <authorList>
            <person name="Henke P."/>
        </authorList>
    </citation>
    <scope>NUCLEOTIDE SEQUENCE [LARGE SCALE GENOMIC DNA]</scope>
    <source>
        <strain evidence="2">Phe10_nw2017</strain>
    </source>
</reference>
<proteinExistence type="predicted"/>
<keyword evidence="2" id="KW-0808">Transferase</keyword>
<dbReference type="Proteomes" id="UP000321083">
    <property type="component" value="Unassembled WGS sequence"/>
</dbReference>
<evidence type="ECO:0000259" key="1">
    <source>
        <dbReference type="Pfam" id="PF08241"/>
    </source>
</evidence>